<dbReference type="Proteomes" id="UP001157126">
    <property type="component" value="Unassembled WGS sequence"/>
</dbReference>
<sequence>MSAVLDDHSTPTTRVGARTTAVLTPVLVVAVVVNLTVHALGRAAGADFTVRTPSADQPQVVGWVSVLVMSIVPVLIGSLLLWATRRSPRAWVVLAWVGLVVGVLSVGMPVLATATTGTKLALATMHLLPAVTWWVCVRRELDRADRVRRAVVIPASRRPR</sequence>
<feature type="transmembrane region" description="Helical" evidence="1">
    <location>
        <begin position="120"/>
        <end position="137"/>
    </location>
</feature>
<dbReference type="Pfam" id="PF19545">
    <property type="entry name" value="DUF6069"/>
    <property type="match status" value="1"/>
</dbReference>
<feature type="transmembrane region" description="Helical" evidence="1">
    <location>
        <begin position="60"/>
        <end position="83"/>
    </location>
</feature>
<keyword evidence="1" id="KW-0812">Transmembrane</keyword>
<keyword evidence="1" id="KW-1133">Transmembrane helix</keyword>
<reference evidence="3" key="1">
    <citation type="journal article" date="2019" name="Int. J. Syst. Evol. Microbiol.">
        <title>The Global Catalogue of Microorganisms (GCM) 10K type strain sequencing project: providing services to taxonomists for standard genome sequencing and annotation.</title>
        <authorList>
            <consortium name="The Broad Institute Genomics Platform"/>
            <consortium name="The Broad Institute Genome Sequencing Center for Infectious Disease"/>
            <person name="Wu L."/>
            <person name="Ma J."/>
        </authorList>
    </citation>
    <scope>NUCLEOTIDE SEQUENCE [LARGE SCALE GENOMIC DNA]</scope>
    <source>
        <strain evidence="3">NBRC 113072</strain>
    </source>
</reference>
<accession>A0ABQ6IZ37</accession>
<keyword evidence="1" id="KW-0472">Membrane</keyword>
<comment type="caution">
    <text evidence="2">The sequence shown here is derived from an EMBL/GenBank/DDBJ whole genome shotgun (WGS) entry which is preliminary data.</text>
</comment>
<evidence type="ECO:0000313" key="3">
    <source>
        <dbReference type="Proteomes" id="UP001157126"/>
    </source>
</evidence>
<dbReference type="RefSeq" id="WP_284305443.1">
    <property type="nucleotide sequence ID" value="NZ_BSUO01000001.1"/>
</dbReference>
<gene>
    <name evidence="2" type="ORF">GCM10025883_40030</name>
</gene>
<feature type="transmembrane region" description="Helical" evidence="1">
    <location>
        <begin position="90"/>
        <end position="114"/>
    </location>
</feature>
<protein>
    <submittedName>
        <fullName evidence="2">Uncharacterized protein</fullName>
    </submittedName>
</protein>
<keyword evidence="3" id="KW-1185">Reference proteome</keyword>
<organism evidence="2 3">
    <name type="scientific">Mobilicoccus caccae</name>
    <dbReference type="NCBI Taxonomy" id="1859295"/>
    <lineage>
        <taxon>Bacteria</taxon>
        <taxon>Bacillati</taxon>
        <taxon>Actinomycetota</taxon>
        <taxon>Actinomycetes</taxon>
        <taxon>Micrococcales</taxon>
        <taxon>Dermatophilaceae</taxon>
        <taxon>Mobilicoccus</taxon>
    </lineage>
</organism>
<dbReference type="EMBL" id="BSUO01000001">
    <property type="protein sequence ID" value="GMA41958.1"/>
    <property type="molecule type" value="Genomic_DNA"/>
</dbReference>
<feature type="transmembrane region" description="Helical" evidence="1">
    <location>
        <begin position="21"/>
        <end position="40"/>
    </location>
</feature>
<dbReference type="InterPro" id="IPR045713">
    <property type="entry name" value="DUF6069"/>
</dbReference>
<name>A0ABQ6IZ37_9MICO</name>
<evidence type="ECO:0000256" key="1">
    <source>
        <dbReference type="SAM" id="Phobius"/>
    </source>
</evidence>
<evidence type="ECO:0000313" key="2">
    <source>
        <dbReference type="EMBL" id="GMA41958.1"/>
    </source>
</evidence>
<proteinExistence type="predicted"/>